<evidence type="ECO:0000313" key="2">
    <source>
        <dbReference type="Proteomes" id="UP001060085"/>
    </source>
</evidence>
<name>A0ACC0AMW7_CATRO</name>
<dbReference type="Proteomes" id="UP001060085">
    <property type="component" value="Linkage Group LG05"/>
</dbReference>
<dbReference type="EMBL" id="CM044705">
    <property type="protein sequence ID" value="KAI5662184.1"/>
    <property type="molecule type" value="Genomic_DNA"/>
</dbReference>
<protein>
    <submittedName>
        <fullName evidence="1">Uncharacterized protein</fullName>
    </submittedName>
</protein>
<accession>A0ACC0AMW7</accession>
<proteinExistence type="predicted"/>
<keyword evidence="2" id="KW-1185">Reference proteome</keyword>
<evidence type="ECO:0000313" key="1">
    <source>
        <dbReference type="EMBL" id="KAI5662184.1"/>
    </source>
</evidence>
<sequence length="169" mass="19598">MVVRSLETKKDSFRLHEDNKELLGPKVPYLSAIGALMYLANNTRPDIIFSVNLLTRYISSPTRRHWNRVKHVLRYLQRMIDLGLFYSNISNSCNLSSKKEIPTILYQNNATCIAQLKGEYIKGDRTKHISPKVFFTDELQKNGEIDVRQIWSCDNLTDLFTKSIVDCKI</sequence>
<reference evidence="2" key="1">
    <citation type="journal article" date="2023" name="Nat. Plants">
        <title>Single-cell RNA sequencing provides a high-resolution roadmap for understanding the multicellular compartmentation of specialized metabolism.</title>
        <authorList>
            <person name="Sun S."/>
            <person name="Shen X."/>
            <person name="Li Y."/>
            <person name="Li Y."/>
            <person name="Wang S."/>
            <person name="Li R."/>
            <person name="Zhang H."/>
            <person name="Shen G."/>
            <person name="Guo B."/>
            <person name="Wei J."/>
            <person name="Xu J."/>
            <person name="St-Pierre B."/>
            <person name="Chen S."/>
            <person name="Sun C."/>
        </authorList>
    </citation>
    <scope>NUCLEOTIDE SEQUENCE [LARGE SCALE GENOMIC DNA]</scope>
</reference>
<comment type="caution">
    <text evidence="1">The sequence shown here is derived from an EMBL/GenBank/DDBJ whole genome shotgun (WGS) entry which is preliminary data.</text>
</comment>
<gene>
    <name evidence="1" type="ORF">M9H77_21507</name>
</gene>
<organism evidence="1 2">
    <name type="scientific">Catharanthus roseus</name>
    <name type="common">Madagascar periwinkle</name>
    <name type="synonym">Vinca rosea</name>
    <dbReference type="NCBI Taxonomy" id="4058"/>
    <lineage>
        <taxon>Eukaryota</taxon>
        <taxon>Viridiplantae</taxon>
        <taxon>Streptophyta</taxon>
        <taxon>Embryophyta</taxon>
        <taxon>Tracheophyta</taxon>
        <taxon>Spermatophyta</taxon>
        <taxon>Magnoliopsida</taxon>
        <taxon>eudicotyledons</taxon>
        <taxon>Gunneridae</taxon>
        <taxon>Pentapetalae</taxon>
        <taxon>asterids</taxon>
        <taxon>lamiids</taxon>
        <taxon>Gentianales</taxon>
        <taxon>Apocynaceae</taxon>
        <taxon>Rauvolfioideae</taxon>
        <taxon>Vinceae</taxon>
        <taxon>Catharanthinae</taxon>
        <taxon>Catharanthus</taxon>
    </lineage>
</organism>